<comment type="caution">
    <text evidence="2">The sequence shown here is derived from an EMBL/GenBank/DDBJ whole genome shotgun (WGS) entry which is preliminary data.</text>
</comment>
<dbReference type="Proteomes" id="UP001586593">
    <property type="component" value="Unassembled WGS sequence"/>
</dbReference>
<sequence length="246" mass="26339">MPGRACAATRLSTYGVSWRAVAGGEPKVTRKKRRSGTRQAGPLSESPETRKKGAKHTFSLCRPQDVHKSQGRHRPAGRMAGKQNVAHRGIARPAELDLGADGRLQGSGAMEEAGVYIGLEGGELICREHTRATRDTHTHTHTQIKNGREKREVTPTKKGPASRISRFRLTDQSSDTALVPRMATTSSGHDSSWRRCSPVCSACSGQSSRVTTKNLVALVTPSHDAAISSATSKTNPGRWGAGPEAS</sequence>
<dbReference type="EMBL" id="JAZHXJ010001698">
    <property type="protein sequence ID" value="KAL1844461.1"/>
    <property type="molecule type" value="Genomic_DNA"/>
</dbReference>
<feature type="region of interest" description="Disordered" evidence="1">
    <location>
        <begin position="19"/>
        <end position="85"/>
    </location>
</feature>
<feature type="region of interest" description="Disordered" evidence="1">
    <location>
        <begin position="133"/>
        <end position="162"/>
    </location>
</feature>
<organism evidence="2 3">
    <name type="scientific">Phialemonium thermophilum</name>
    <dbReference type="NCBI Taxonomy" id="223376"/>
    <lineage>
        <taxon>Eukaryota</taxon>
        <taxon>Fungi</taxon>
        <taxon>Dikarya</taxon>
        <taxon>Ascomycota</taxon>
        <taxon>Pezizomycotina</taxon>
        <taxon>Sordariomycetes</taxon>
        <taxon>Sordariomycetidae</taxon>
        <taxon>Cephalothecales</taxon>
        <taxon>Cephalothecaceae</taxon>
        <taxon>Phialemonium</taxon>
    </lineage>
</organism>
<evidence type="ECO:0000313" key="2">
    <source>
        <dbReference type="EMBL" id="KAL1844461.1"/>
    </source>
</evidence>
<evidence type="ECO:0000313" key="3">
    <source>
        <dbReference type="Proteomes" id="UP001586593"/>
    </source>
</evidence>
<evidence type="ECO:0000256" key="1">
    <source>
        <dbReference type="SAM" id="MobiDB-lite"/>
    </source>
</evidence>
<proteinExistence type="predicted"/>
<protein>
    <submittedName>
        <fullName evidence="2">Uncharacterized protein</fullName>
    </submittedName>
</protein>
<name>A0ABR3VS26_9PEZI</name>
<reference evidence="2 3" key="1">
    <citation type="journal article" date="2024" name="Commun. Biol.">
        <title>Comparative genomic analysis of thermophilic fungi reveals convergent evolutionary adaptations and gene losses.</title>
        <authorList>
            <person name="Steindorff A.S."/>
            <person name="Aguilar-Pontes M.V."/>
            <person name="Robinson A.J."/>
            <person name="Andreopoulos B."/>
            <person name="LaButti K."/>
            <person name="Kuo A."/>
            <person name="Mondo S."/>
            <person name="Riley R."/>
            <person name="Otillar R."/>
            <person name="Haridas S."/>
            <person name="Lipzen A."/>
            <person name="Grimwood J."/>
            <person name="Schmutz J."/>
            <person name="Clum A."/>
            <person name="Reid I.D."/>
            <person name="Moisan M.C."/>
            <person name="Butler G."/>
            <person name="Nguyen T.T.M."/>
            <person name="Dewar K."/>
            <person name="Conant G."/>
            <person name="Drula E."/>
            <person name="Henrissat B."/>
            <person name="Hansel C."/>
            <person name="Singer S."/>
            <person name="Hutchinson M.I."/>
            <person name="de Vries R.P."/>
            <person name="Natvig D.O."/>
            <person name="Powell A.J."/>
            <person name="Tsang A."/>
            <person name="Grigoriev I.V."/>
        </authorList>
    </citation>
    <scope>NUCLEOTIDE SEQUENCE [LARGE SCALE GENOMIC DNA]</scope>
    <source>
        <strain evidence="2 3">ATCC 24622</strain>
    </source>
</reference>
<feature type="region of interest" description="Disordered" evidence="1">
    <location>
        <begin position="223"/>
        <end position="246"/>
    </location>
</feature>
<keyword evidence="3" id="KW-1185">Reference proteome</keyword>
<feature type="compositionally biased region" description="Basic and acidic residues" evidence="1">
    <location>
        <begin position="146"/>
        <end position="155"/>
    </location>
</feature>
<accession>A0ABR3VS26</accession>
<gene>
    <name evidence="2" type="ORF">VTK73DRAFT_2467</name>
</gene>